<dbReference type="Proteomes" id="UP001530377">
    <property type="component" value="Unassembled WGS sequence"/>
</dbReference>
<keyword evidence="2" id="KW-1133">Transmembrane helix</keyword>
<gene>
    <name evidence="3" type="ORF">ACHAXA_000414</name>
</gene>
<protein>
    <submittedName>
        <fullName evidence="3">Uncharacterized protein</fullName>
    </submittedName>
</protein>
<feature type="compositionally biased region" description="Low complexity" evidence="1">
    <location>
        <begin position="130"/>
        <end position="140"/>
    </location>
</feature>
<dbReference type="EMBL" id="JALLPB020000256">
    <property type="protein sequence ID" value="KAL3811510.1"/>
    <property type="molecule type" value="Genomic_DNA"/>
</dbReference>
<comment type="caution">
    <text evidence="3">The sequence shown here is derived from an EMBL/GenBank/DDBJ whole genome shotgun (WGS) entry which is preliminary data.</text>
</comment>
<dbReference type="AlphaFoldDB" id="A0ABD3RES2"/>
<evidence type="ECO:0000313" key="4">
    <source>
        <dbReference type="Proteomes" id="UP001530377"/>
    </source>
</evidence>
<sequence length="157" mass="16081">MESSVNDPSHHAGLIACTLFLGAASLFFLFKGGANGVDCGGSAVAAAAAARRKVGSRRRQPPDDNHEDDRGGRGARSTTTTTTTKSGDDVGRSRDHSAPPLRSVFSVKQPPARVMTGSKGNVMVGGGDGSSSSSTSSSSSRPFESAYYFAHNGQSTG</sequence>
<feature type="compositionally biased region" description="Basic residues" evidence="1">
    <location>
        <begin position="50"/>
        <end position="59"/>
    </location>
</feature>
<evidence type="ECO:0000313" key="3">
    <source>
        <dbReference type="EMBL" id="KAL3811510.1"/>
    </source>
</evidence>
<keyword evidence="2" id="KW-0812">Transmembrane</keyword>
<reference evidence="3 4" key="1">
    <citation type="submission" date="2024-10" db="EMBL/GenBank/DDBJ databases">
        <title>Updated reference genomes for cyclostephanoid diatoms.</title>
        <authorList>
            <person name="Roberts W.R."/>
            <person name="Alverson A.J."/>
        </authorList>
    </citation>
    <scope>NUCLEOTIDE SEQUENCE [LARGE SCALE GENOMIC DNA]</scope>
    <source>
        <strain evidence="3 4">AJA228-03</strain>
    </source>
</reference>
<keyword evidence="4" id="KW-1185">Reference proteome</keyword>
<name>A0ABD3RES2_9STRA</name>
<feature type="compositionally biased region" description="Basic and acidic residues" evidence="1">
    <location>
        <begin position="86"/>
        <end position="97"/>
    </location>
</feature>
<feature type="compositionally biased region" description="Basic and acidic residues" evidence="1">
    <location>
        <begin position="60"/>
        <end position="72"/>
    </location>
</feature>
<evidence type="ECO:0000256" key="1">
    <source>
        <dbReference type="SAM" id="MobiDB-lite"/>
    </source>
</evidence>
<accession>A0ABD3RES2</accession>
<proteinExistence type="predicted"/>
<feature type="transmembrane region" description="Helical" evidence="2">
    <location>
        <begin position="12"/>
        <end position="30"/>
    </location>
</feature>
<organism evidence="3 4">
    <name type="scientific">Cyclostephanos tholiformis</name>
    <dbReference type="NCBI Taxonomy" id="382380"/>
    <lineage>
        <taxon>Eukaryota</taxon>
        <taxon>Sar</taxon>
        <taxon>Stramenopiles</taxon>
        <taxon>Ochrophyta</taxon>
        <taxon>Bacillariophyta</taxon>
        <taxon>Coscinodiscophyceae</taxon>
        <taxon>Thalassiosirophycidae</taxon>
        <taxon>Stephanodiscales</taxon>
        <taxon>Stephanodiscaceae</taxon>
        <taxon>Cyclostephanos</taxon>
    </lineage>
</organism>
<keyword evidence="2" id="KW-0472">Membrane</keyword>
<feature type="region of interest" description="Disordered" evidence="1">
    <location>
        <begin position="47"/>
        <end position="157"/>
    </location>
</feature>
<evidence type="ECO:0000256" key="2">
    <source>
        <dbReference type="SAM" id="Phobius"/>
    </source>
</evidence>